<dbReference type="InterPro" id="IPR023869">
    <property type="entry name" value="tRNA_Adeno_NH3ase_assoc_put"/>
</dbReference>
<accession>A0A4Q9KD97</accession>
<dbReference type="AlphaFoldDB" id="A0A4Q9KD97"/>
<organism evidence="2 3">
    <name type="scientific">Propioniciclava sinopodophylli</name>
    <dbReference type="NCBI Taxonomy" id="1837344"/>
    <lineage>
        <taxon>Bacteria</taxon>
        <taxon>Bacillati</taxon>
        <taxon>Actinomycetota</taxon>
        <taxon>Actinomycetes</taxon>
        <taxon>Propionibacteriales</taxon>
        <taxon>Propionibacteriaceae</taxon>
        <taxon>Propioniciclava</taxon>
    </lineage>
</organism>
<feature type="region of interest" description="Disordered" evidence="1">
    <location>
        <begin position="1"/>
        <end position="62"/>
    </location>
</feature>
<name>A0A4Q9KD97_9ACTN</name>
<dbReference type="OrthoDB" id="5189541at2"/>
<dbReference type="Proteomes" id="UP000292373">
    <property type="component" value="Unassembled WGS sequence"/>
</dbReference>
<reference evidence="2 3" key="1">
    <citation type="submission" date="2019-01" db="EMBL/GenBank/DDBJ databases">
        <title>Lactibacter flavus gen. nov., sp. nov., a novel bacterium of the family Propionibacteriaceae isolated from raw milk and dairy products.</title>
        <authorList>
            <person name="Huptas C."/>
            <person name="Wenning M."/>
            <person name="Breitenwieser F."/>
            <person name="Doll E."/>
            <person name="Von Neubeck M."/>
            <person name="Busse H.-J."/>
            <person name="Scherer S."/>
        </authorList>
    </citation>
    <scope>NUCLEOTIDE SEQUENCE [LARGE SCALE GENOMIC DNA]</scope>
    <source>
        <strain evidence="2 3">KCTC 33808</strain>
    </source>
</reference>
<proteinExistence type="predicted"/>
<feature type="compositionally biased region" description="Acidic residues" evidence="1">
    <location>
        <begin position="1"/>
        <end position="11"/>
    </location>
</feature>
<dbReference type="EMBL" id="SDMQ01000012">
    <property type="protein sequence ID" value="TBT83321.1"/>
    <property type="molecule type" value="Genomic_DNA"/>
</dbReference>
<evidence type="ECO:0000313" key="2">
    <source>
        <dbReference type="EMBL" id="TBT83321.1"/>
    </source>
</evidence>
<gene>
    <name evidence="2" type="ORF">ET989_11570</name>
</gene>
<feature type="compositionally biased region" description="Acidic residues" evidence="1">
    <location>
        <begin position="36"/>
        <end position="62"/>
    </location>
</feature>
<keyword evidence="3" id="KW-1185">Reference proteome</keyword>
<feature type="compositionally biased region" description="Basic and acidic residues" evidence="1">
    <location>
        <begin position="12"/>
        <end position="22"/>
    </location>
</feature>
<evidence type="ECO:0000313" key="3">
    <source>
        <dbReference type="Proteomes" id="UP000292373"/>
    </source>
</evidence>
<sequence>MAGRDEEFDAELADRGDDRPGIDEADENDYSALDLLDPEADDANDDDDDTDEDDYDYPEDATEDDIDLVAALYREDGQPAATALDLELANDLDGLIEALRRVPGDAGAVGVVSIDSDFFVIVRVRGPKVELFLSDVSAALDWPIARDAADFLGVDLPDDDDDSEPVGDFDLFADAGLSEMELEAITTDDDADPLESLEAIVDKLGFAGVYDKVASGFGLEG</sequence>
<protein>
    <submittedName>
        <fullName evidence="2">tRNA adenosine deaminase</fullName>
    </submittedName>
</protein>
<dbReference type="NCBIfam" id="TIGR03941">
    <property type="entry name" value="tRNA_deam_assoc"/>
    <property type="match status" value="1"/>
</dbReference>
<comment type="caution">
    <text evidence="2">The sequence shown here is derived from an EMBL/GenBank/DDBJ whole genome shotgun (WGS) entry which is preliminary data.</text>
</comment>
<evidence type="ECO:0000256" key="1">
    <source>
        <dbReference type="SAM" id="MobiDB-lite"/>
    </source>
</evidence>
<dbReference type="RefSeq" id="WP_131169118.1">
    <property type="nucleotide sequence ID" value="NZ_SDMQ01000012.1"/>
</dbReference>